<reference evidence="1" key="1">
    <citation type="submission" date="2021-01" db="EMBL/GenBank/DDBJ databases">
        <authorList>
            <consortium name="Genoscope - CEA"/>
            <person name="William W."/>
        </authorList>
    </citation>
    <scope>NUCLEOTIDE SEQUENCE</scope>
</reference>
<dbReference type="EMBL" id="CAJJDN010000011">
    <property type="protein sequence ID" value="CAD8057849.1"/>
    <property type="molecule type" value="Genomic_DNA"/>
</dbReference>
<name>A0A8S1KQZ6_9CILI</name>
<dbReference type="AlphaFoldDB" id="A0A8S1KQZ6"/>
<comment type="caution">
    <text evidence="1">The sequence shown here is derived from an EMBL/GenBank/DDBJ whole genome shotgun (WGS) entry which is preliminary data.</text>
</comment>
<sequence>MLLQVFATFPRSMQIVSDTRSQTLIFYLNNYNAQSAVEKLSIKDIEFTKKTTEIKYLIPDENESFIFISQKIYCNQIQTIWRF</sequence>
<gene>
    <name evidence="1" type="ORF">PSON_ATCC_30995.1.T0110423</name>
</gene>
<evidence type="ECO:0000313" key="1">
    <source>
        <dbReference type="EMBL" id="CAD8057849.1"/>
    </source>
</evidence>
<dbReference type="Proteomes" id="UP000692954">
    <property type="component" value="Unassembled WGS sequence"/>
</dbReference>
<proteinExistence type="predicted"/>
<evidence type="ECO:0000313" key="2">
    <source>
        <dbReference type="Proteomes" id="UP000692954"/>
    </source>
</evidence>
<organism evidence="1 2">
    <name type="scientific">Paramecium sonneborni</name>
    <dbReference type="NCBI Taxonomy" id="65129"/>
    <lineage>
        <taxon>Eukaryota</taxon>
        <taxon>Sar</taxon>
        <taxon>Alveolata</taxon>
        <taxon>Ciliophora</taxon>
        <taxon>Intramacronucleata</taxon>
        <taxon>Oligohymenophorea</taxon>
        <taxon>Peniculida</taxon>
        <taxon>Parameciidae</taxon>
        <taxon>Paramecium</taxon>
    </lineage>
</organism>
<accession>A0A8S1KQZ6</accession>
<keyword evidence="2" id="KW-1185">Reference proteome</keyword>
<protein>
    <submittedName>
        <fullName evidence="1">Uncharacterized protein</fullName>
    </submittedName>
</protein>